<dbReference type="PANTHER" id="PTHR34213">
    <property type="entry name" value="NUCLEAR TRANSPORT FACTOR 2 (NTF2) FAMILY PROTEIN"/>
    <property type="match status" value="1"/>
</dbReference>
<evidence type="ECO:0000313" key="2">
    <source>
        <dbReference type="Proteomes" id="UP000305067"/>
    </source>
</evidence>
<dbReference type="SUPFAM" id="SSF54427">
    <property type="entry name" value="NTF2-like"/>
    <property type="match status" value="1"/>
</dbReference>
<reference evidence="1 2" key="1">
    <citation type="journal article" date="2019" name="Nat. Ecol. Evol.">
        <title>Megaphylogeny resolves global patterns of mushroom evolution.</title>
        <authorList>
            <person name="Varga T."/>
            <person name="Krizsan K."/>
            <person name="Foldi C."/>
            <person name="Dima B."/>
            <person name="Sanchez-Garcia M."/>
            <person name="Sanchez-Ramirez S."/>
            <person name="Szollosi G.J."/>
            <person name="Szarkandi J.G."/>
            <person name="Papp V."/>
            <person name="Albert L."/>
            <person name="Andreopoulos W."/>
            <person name="Angelini C."/>
            <person name="Antonin V."/>
            <person name="Barry K.W."/>
            <person name="Bougher N.L."/>
            <person name="Buchanan P."/>
            <person name="Buyck B."/>
            <person name="Bense V."/>
            <person name="Catcheside P."/>
            <person name="Chovatia M."/>
            <person name="Cooper J."/>
            <person name="Damon W."/>
            <person name="Desjardin D."/>
            <person name="Finy P."/>
            <person name="Geml J."/>
            <person name="Haridas S."/>
            <person name="Hughes K."/>
            <person name="Justo A."/>
            <person name="Karasinski D."/>
            <person name="Kautmanova I."/>
            <person name="Kiss B."/>
            <person name="Kocsube S."/>
            <person name="Kotiranta H."/>
            <person name="LaButti K.M."/>
            <person name="Lechner B.E."/>
            <person name="Liimatainen K."/>
            <person name="Lipzen A."/>
            <person name="Lukacs Z."/>
            <person name="Mihaltcheva S."/>
            <person name="Morgado L.N."/>
            <person name="Niskanen T."/>
            <person name="Noordeloos M.E."/>
            <person name="Ohm R.A."/>
            <person name="Ortiz-Santana B."/>
            <person name="Ovrebo C."/>
            <person name="Racz N."/>
            <person name="Riley R."/>
            <person name="Savchenko A."/>
            <person name="Shiryaev A."/>
            <person name="Soop K."/>
            <person name="Spirin V."/>
            <person name="Szebenyi C."/>
            <person name="Tomsovsky M."/>
            <person name="Tulloss R.E."/>
            <person name="Uehling J."/>
            <person name="Grigoriev I.V."/>
            <person name="Vagvolgyi C."/>
            <person name="Papp T."/>
            <person name="Martin F.M."/>
            <person name="Miettinen O."/>
            <person name="Hibbett D.S."/>
            <person name="Nagy L.G."/>
        </authorList>
    </citation>
    <scope>NUCLEOTIDE SEQUENCE [LARGE SCALE GENOMIC DNA]</scope>
    <source>
        <strain evidence="1 2">CBS 309.79</strain>
    </source>
</reference>
<name>A0A5C3QQK5_9AGAR</name>
<dbReference type="STRING" id="1884261.A0A5C3QQK5"/>
<accession>A0A5C3QQK5</accession>
<sequence length="207" mass="23024">MIRTCLARPSQRLFFTNSTPNKVLLAAMSSSVNASGLTTEQTKGLKERQPEAYEKDIIKALHEMYSCKPTATTFNIYAQDGIFHDPIGHAQGPDLIRDQFVGLAKILPRGDIQRFRVLEAPPPVPKTTLLIDQDIGYFRDPKADSPTKVVNSLLTIETNAEHKVTRHTEEWNHKKETTSDDGFLGMLNEQRKKLTASVTGAFVGGSK</sequence>
<gene>
    <name evidence="1" type="ORF">BDV98DRAFT_564588</name>
</gene>
<keyword evidence="2" id="KW-1185">Reference proteome</keyword>
<organism evidence="1 2">
    <name type="scientific">Pterulicium gracile</name>
    <dbReference type="NCBI Taxonomy" id="1884261"/>
    <lineage>
        <taxon>Eukaryota</taxon>
        <taxon>Fungi</taxon>
        <taxon>Dikarya</taxon>
        <taxon>Basidiomycota</taxon>
        <taxon>Agaricomycotina</taxon>
        <taxon>Agaricomycetes</taxon>
        <taxon>Agaricomycetidae</taxon>
        <taxon>Agaricales</taxon>
        <taxon>Pleurotineae</taxon>
        <taxon>Pterulaceae</taxon>
        <taxon>Pterulicium</taxon>
    </lineage>
</organism>
<dbReference type="Proteomes" id="UP000305067">
    <property type="component" value="Unassembled WGS sequence"/>
</dbReference>
<evidence type="ECO:0000313" key="1">
    <source>
        <dbReference type="EMBL" id="TFL03658.1"/>
    </source>
</evidence>
<dbReference type="InterPro" id="IPR032710">
    <property type="entry name" value="NTF2-like_dom_sf"/>
</dbReference>
<protein>
    <submittedName>
        <fullName evidence="1">Uncharacterized protein</fullName>
    </submittedName>
</protein>
<proteinExistence type="predicted"/>
<dbReference type="PANTHER" id="PTHR34213:SF2">
    <property type="entry name" value="NUCLEAR TRANSPORT FACTOR 2 (NTF2) FAMILY PROTEIN"/>
    <property type="match status" value="1"/>
</dbReference>
<dbReference type="EMBL" id="ML178820">
    <property type="protein sequence ID" value="TFL03658.1"/>
    <property type="molecule type" value="Genomic_DNA"/>
</dbReference>
<dbReference type="AlphaFoldDB" id="A0A5C3QQK5"/>
<dbReference type="OrthoDB" id="2400485at2759"/>